<dbReference type="GO" id="GO:0006310">
    <property type="term" value="P:DNA recombination"/>
    <property type="evidence" value="ECO:0007669"/>
    <property type="project" value="UniProtKB-KW"/>
</dbReference>
<comment type="catalytic activity">
    <reaction evidence="1">
        <text>ATP + H2O = ADP + phosphate + H(+)</text>
        <dbReference type="Rhea" id="RHEA:13065"/>
        <dbReference type="ChEBI" id="CHEBI:15377"/>
        <dbReference type="ChEBI" id="CHEBI:15378"/>
        <dbReference type="ChEBI" id="CHEBI:30616"/>
        <dbReference type="ChEBI" id="CHEBI:43474"/>
        <dbReference type="ChEBI" id="CHEBI:456216"/>
        <dbReference type="EC" id="5.6.2.3"/>
    </reaction>
</comment>
<dbReference type="GO" id="GO:0005524">
    <property type="term" value="F:ATP binding"/>
    <property type="evidence" value="ECO:0007669"/>
    <property type="project" value="UniProtKB-KW"/>
</dbReference>
<dbReference type="GO" id="GO:0043139">
    <property type="term" value="F:5'-3' DNA helicase activity"/>
    <property type="evidence" value="ECO:0007669"/>
    <property type="project" value="UniProtKB-EC"/>
</dbReference>
<dbReference type="Pfam" id="PF21530">
    <property type="entry name" value="Pif1_2B_dom"/>
    <property type="match status" value="1"/>
</dbReference>
<dbReference type="GO" id="GO:0000723">
    <property type="term" value="P:telomere maintenance"/>
    <property type="evidence" value="ECO:0007669"/>
    <property type="project" value="InterPro"/>
</dbReference>
<keyword evidence="1" id="KW-0378">Hydrolase</keyword>
<reference evidence="4" key="1">
    <citation type="submission" date="2020-08" db="EMBL/GenBank/DDBJ databases">
        <title>Multicomponent nature underlies the extraordinary mechanical properties of spider dragline silk.</title>
        <authorList>
            <person name="Kono N."/>
            <person name="Nakamura H."/>
            <person name="Mori M."/>
            <person name="Yoshida Y."/>
            <person name="Ohtoshi R."/>
            <person name="Malay A.D."/>
            <person name="Moran D.A.P."/>
            <person name="Tomita M."/>
            <person name="Numata K."/>
            <person name="Arakawa K."/>
        </authorList>
    </citation>
    <scope>NUCLEOTIDE SEQUENCE</scope>
</reference>
<keyword evidence="1" id="KW-0547">Nucleotide-binding</keyword>
<keyword evidence="1" id="KW-0233">DNA recombination</keyword>
<proteinExistence type="inferred from homology"/>
<evidence type="ECO:0000256" key="1">
    <source>
        <dbReference type="RuleBase" id="RU363044"/>
    </source>
</evidence>
<keyword evidence="5" id="KW-1185">Reference proteome</keyword>
<dbReference type="EC" id="5.6.2.3" evidence="1"/>
<comment type="cofactor">
    <cofactor evidence="1">
        <name>Mg(2+)</name>
        <dbReference type="ChEBI" id="CHEBI:18420"/>
    </cofactor>
</comment>
<dbReference type="GO" id="GO:0006281">
    <property type="term" value="P:DNA repair"/>
    <property type="evidence" value="ECO:0007669"/>
    <property type="project" value="UniProtKB-KW"/>
</dbReference>
<dbReference type="EMBL" id="BMAU01021177">
    <property type="protein sequence ID" value="GFX94307.1"/>
    <property type="molecule type" value="Genomic_DNA"/>
</dbReference>
<accession>A0A8X6V429</accession>
<evidence type="ECO:0000259" key="3">
    <source>
        <dbReference type="Pfam" id="PF21530"/>
    </source>
</evidence>
<dbReference type="PANTHER" id="PTHR10492">
    <property type="match status" value="1"/>
</dbReference>
<name>A0A8X6V429_TRICX</name>
<organism evidence="4 5">
    <name type="scientific">Trichonephila clavipes</name>
    <name type="common">Golden silk orbweaver</name>
    <name type="synonym">Nephila clavipes</name>
    <dbReference type="NCBI Taxonomy" id="2585209"/>
    <lineage>
        <taxon>Eukaryota</taxon>
        <taxon>Metazoa</taxon>
        <taxon>Ecdysozoa</taxon>
        <taxon>Arthropoda</taxon>
        <taxon>Chelicerata</taxon>
        <taxon>Arachnida</taxon>
        <taxon>Araneae</taxon>
        <taxon>Araneomorphae</taxon>
        <taxon>Entelegynae</taxon>
        <taxon>Araneoidea</taxon>
        <taxon>Nephilidae</taxon>
        <taxon>Trichonephila</taxon>
    </lineage>
</organism>
<comment type="caution">
    <text evidence="4">The sequence shown here is derived from an EMBL/GenBank/DDBJ whole genome shotgun (WGS) entry which is preliminary data.</text>
</comment>
<dbReference type="Proteomes" id="UP000887159">
    <property type="component" value="Unassembled WGS sequence"/>
</dbReference>
<feature type="domain" description="DNA helicase Pif1-like 2B" evidence="3">
    <location>
        <begin position="186"/>
        <end position="231"/>
    </location>
</feature>
<evidence type="ECO:0000313" key="5">
    <source>
        <dbReference type="Proteomes" id="UP000887159"/>
    </source>
</evidence>
<dbReference type="SUPFAM" id="SSF52540">
    <property type="entry name" value="P-loop containing nucleoside triphosphate hydrolases"/>
    <property type="match status" value="1"/>
</dbReference>
<evidence type="ECO:0000313" key="4">
    <source>
        <dbReference type="EMBL" id="GFX94307.1"/>
    </source>
</evidence>
<keyword evidence="1 4" id="KW-0347">Helicase</keyword>
<dbReference type="AlphaFoldDB" id="A0A8X6V429"/>
<gene>
    <name evidence="4" type="primary">B7P43_G06600</name>
    <name evidence="4" type="ORF">TNCV_4293521</name>
</gene>
<comment type="similarity">
    <text evidence="1">Belongs to the helicase family.</text>
</comment>
<keyword evidence="1" id="KW-0227">DNA damage</keyword>
<dbReference type="GO" id="GO:0016787">
    <property type="term" value="F:hydrolase activity"/>
    <property type="evidence" value="ECO:0007669"/>
    <property type="project" value="UniProtKB-KW"/>
</dbReference>
<sequence length="240" mass="27169">MIHKKSLDRSLQDLRENVQPFGNALILPAGDFRQTLPVISRSTPADEINACLKYSTLWRHVHILQLTTNMPVQLRNDRSAEVFSGQLLDIGNGQLPIDETRQISLPDNFCNLVTSKEELISKVFPNIQINYRNHNWLSERAVLAAKNKDVYQLNHFIQSSIQSEEIIYKSIDTVVEADDVVNNPSEFLNSLDLPGMPPHILKLKVGVPVIMLRNVNHPKLCNGTRLAVKKFMNIVVEATI</sequence>
<evidence type="ECO:0000259" key="2">
    <source>
        <dbReference type="Pfam" id="PF05970"/>
    </source>
</evidence>
<dbReference type="InterPro" id="IPR049163">
    <property type="entry name" value="Pif1-like_2B_dom"/>
</dbReference>
<dbReference type="Pfam" id="PF05970">
    <property type="entry name" value="PIF1"/>
    <property type="match status" value="1"/>
</dbReference>
<dbReference type="PANTHER" id="PTHR10492:SF57">
    <property type="entry name" value="ATP-DEPENDENT DNA HELICASE"/>
    <property type="match status" value="1"/>
</dbReference>
<dbReference type="InterPro" id="IPR027417">
    <property type="entry name" value="P-loop_NTPase"/>
</dbReference>
<protein>
    <recommendedName>
        <fullName evidence="1">ATP-dependent DNA helicase</fullName>
        <ecNumber evidence="1">5.6.2.3</ecNumber>
    </recommendedName>
</protein>
<keyword evidence="1" id="KW-0234">DNA repair</keyword>
<feature type="domain" description="DNA helicase Pif1-like DEAD-box helicase" evidence="2">
    <location>
        <begin position="6"/>
        <end position="97"/>
    </location>
</feature>
<dbReference type="InterPro" id="IPR010285">
    <property type="entry name" value="DNA_helicase_pif1-like_DEAD"/>
</dbReference>
<keyword evidence="1" id="KW-0067">ATP-binding</keyword>